<evidence type="ECO:0000256" key="12">
    <source>
        <dbReference type="SAM" id="SignalP"/>
    </source>
</evidence>
<evidence type="ECO:0000256" key="8">
    <source>
        <dbReference type="ARBA" id="ARBA00023170"/>
    </source>
</evidence>
<dbReference type="InterPro" id="IPR023996">
    <property type="entry name" value="TonB-dep_OMP_SusC/RagA"/>
</dbReference>
<dbReference type="InterPro" id="IPR036942">
    <property type="entry name" value="Beta-barrel_TonB_sf"/>
</dbReference>
<dbReference type="NCBIfam" id="TIGR04057">
    <property type="entry name" value="SusC_RagA_signa"/>
    <property type="match status" value="1"/>
</dbReference>
<dbReference type="PANTHER" id="PTHR30069:SF29">
    <property type="entry name" value="HEMOGLOBIN AND HEMOGLOBIN-HAPTOGLOBIN-BINDING PROTEIN 1-RELATED"/>
    <property type="match status" value="1"/>
</dbReference>
<keyword evidence="2 10" id="KW-0813">Transport</keyword>
<evidence type="ECO:0000313" key="15">
    <source>
        <dbReference type="EMBL" id="PUZ29310.1"/>
    </source>
</evidence>
<proteinExistence type="inferred from homology"/>
<comment type="caution">
    <text evidence="15">The sequence shown here is derived from an EMBL/GenBank/DDBJ whole genome shotgun (WGS) entry which is preliminary data.</text>
</comment>
<dbReference type="NCBIfam" id="TIGR04056">
    <property type="entry name" value="OMP_RagA_SusC"/>
    <property type="match status" value="1"/>
</dbReference>
<name>A0A2T7BNT7_9BACT</name>
<protein>
    <submittedName>
        <fullName evidence="15">SusC/RagA family TonB-linked outer membrane protein</fullName>
    </submittedName>
</protein>
<dbReference type="GO" id="GO:0009279">
    <property type="term" value="C:cell outer membrane"/>
    <property type="evidence" value="ECO:0007669"/>
    <property type="project" value="UniProtKB-SubCell"/>
</dbReference>
<evidence type="ECO:0000256" key="2">
    <source>
        <dbReference type="ARBA" id="ARBA00022448"/>
    </source>
</evidence>
<keyword evidence="4 10" id="KW-0812">Transmembrane</keyword>
<evidence type="ECO:0000256" key="7">
    <source>
        <dbReference type="ARBA" id="ARBA00023136"/>
    </source>
</evidence>
<keyword evidence="5 12" id="KW-0732">Signal</keyword>
<dbReference type="Pfam" id="PF00593">
    <property type="entry name" value="TonB_dep_Rec_b-barrel"/>
    <property type="match status" value="1"/>
</dbReference>
<dbReference type="InterPro" id="IPR008969">
    <property type="entry name" value="CarboxyPept-like_regulatory"/>
</dbReference>
<dbReference type="Gene3D" id="2.40.170.20">
    <property type="entry name" value="TonB-dependent receptor, beta-barrel domain"/>
    <property type="match status" value="1"/>
</dbReference>
<feature type="chain" id="PRO_5015475817" evidence="12">
    <location>
        <begin position="21"/>
        <end position="1089"/>
    </location>
</feature>
<dbReference type="InterPro" id="IPR012910">
    <property type="entry name" value="Plug_dom"/>
</dbReference>
<gene>
    <name evidence="15" type="ORF">DCC81_07575</name>
</gene>
<evidence type="ECO:0000256" key="3">
    <source>
        <dbReference type="ARBA" id="ARBA00022452"/>
    </source>
</evidence>
<dbReference type="InterPro" id="IPR023997">
    <property type="entry name" value="TonB-dep_OMP_SusC/RagA_CS"/>
</dbReference>
<comment type="similarity">
    <text evidence="10 11">Belongs to the TonB-dependent receptor family.</text>
</comment>
<evidence type="ECO:0000256" key="11">
    <source>
        <dbReference type="RuleBase" id="RU003357"/>
    </source>
</evidence>
<accession>A0A2T7BNT7</accession>
<dbReference type="PANTHER" id="PTHR30069">
    <property type="entry name" value="TONB-DEPENDENT OUTER MEMBRANE RECEPTOR"/>
    <property type="match status" value="1"/>
</dbReference>
<evidence type="ECO:0000256" key="10">
    <source>
        <dbReference type="PROSITE-ProRule" id="PRU01360"/>
    </source>
</evidence>
<reference evidence="15 16" key="1">
    <citation type="submission" date="2018-04" db="EMBL/GenBank/DDBJ databases">
        <title>Chitinophaga fuyangensis sp. nov., isolated from soil in a chemical factory.</title>
        <authorList>
            <person name="Chen K."/>
        </authorList>
    </citation>
    <scope>NUCLEOTIDE SEQUENCE [LARGE SCALE GENOMIC DNA]</scope>
    <source>
        <strain evidence="15 16">LY-1</strain>
    </source>
</reference>
<evidence type="ECO:0000259" key="13">
    <source>
        <dbReference type="Pfam" id="PF00593"/>
    </source>
</evidence>
<dbReference type="Pfam" id="PF07715">
    <property type="entry name" value="Plug"/>
    <property type="match status" value="1"/>
</dbReference>
<dbReference type="AlphaFoldDB" id="A0A2T7BNT7"/>
<keyword evidence="16" id="KW-1185">Reference proteome</keyword>
<dbReference type="OrthoDB" id="9768177at2"/>
<keyword evidence="8" id="KW-0675">Receptor</keyword>
<evidence type="ECO:0000256" key="4">
    <source>
        <dbReference type="ARBA" id="ARBA00022692"/>
    </source>
</evidence>
<comment type="subcellular location">
    <subcellularLocation>
        <location evidence="1 10">Cell outer membrane</location>
        <topology evidence="1 10">Multi-pass membrane protein</topology>
    </subcellularLocation>
</comment>
<evidence type="ECO:0000256" key="5">
    <source>
        <dbReference type="ARBA" id="ARBA00022729"/>
    </source>
</evidence>
<organism evidence="15 16">
    <name type="scientific">Chitinophaga parva</name>
    <dbReference type="NCBI Taxonomy" id="2169414"/>
    <lineage>
        <taxon>Bacteria</taxon>
        <taxon>Pseudomonadati</taxon>
        <taxon>Bacteroidota</taxon>
        <taxon>Chitinophagia</taxon>
        <taxon>Chitinophagales</taxon>
        <taxon>Chitinophagaceae</taxon>
        <taxon>Chitinophaga</taxon>
    </lineage>
</organism>
<sequence>MKRALLFLGMLMMTVSMAFAQQHAVTGKIVGSDGAAVPLATIQIKGTNTGTAADQEGNFKINVKGNAVLVIRSVGYLPKEVAVTATSDNLQITVTPDNKNLDEVVVTALNIKREKKALGYAIQEVKGDELSKTTEQNVVNTLSGRIAGVQVTASSGAVGASSRIVLRGNNSLSENQPLFVIDGVPVNNASNDVTAMGSVDYGNAMSDIDPNNIESVSVLKGANAAALYGSRGMNGVILITTKSGKRKGKGIGVQYNGGFTFEKPYILPKMQNQYGQGYGGGEYQYQQWLNDGNTGSYQDYAQTQSFSYLDGNGNGVNDGADESWGPRLDAGLKLPQYNSPVTNGVRQATPWISHPNTFNDFFVTGHTLDNSVALTSTTDKNETRLALSNQRQTGTIPNTDQTRYTVNLNSLSHLTDKLTANVIVNYVRTENKNLAGDGYTTNNVMESIGSWFGRQVDVKDLKKNWNTEFENGYPYNWNSNYHDNPYFNVYKNLNPRQRDRIFGNVNMSYSFSNWLNLTGRVGEDISYENRKRNYWNKSNATLQGPGSWSGGSFSQWTLYHNELNADVFLTGNGKLGADFSLSYTAGANYRNYKDQNEEFAANQLTVPNLFTIQNVKGTPVTVMQTYTGRSNSVYGQASLGFKNWLFVDVTGRNDWSSTLPSTNWSYFYPSVSLGWVFTDALKIHSDVFTYGKLRASWAQVGKDGSTYQLEPTFTAETPYKGVVLYHENRTIPNANLKPEQAKSKEAGLELRFLKDRLALDATYYEKRSYNQIVNVDVPGSTGYDKMAINAGNISNKGVEIQLSLGLLRTPGGFNWDMNINWAKNTSKVIDLYKSPTTGQELKALTLTSAWKATVDAVPGQAFGAIRGIGFKRDSATNTILVDPSTGLPQFTPGVKIIGNITPDWVGGISNSFSYKNFNLSFLIDFRKGGDIWSVTDWFSGYTGVLAYTAAGDIRKNGMIVGKDVLQGQKVGYMKDGKLVANDIRVNPEDYFHNTYGGAESAIIDGSYIKFRELTLGYSLPAKVLDRVNWLKAANISLVGRNLWLMYTDKSNKAHIDPETGMGAGNTGLGIEQYQIPSNRSLGVRLGVTF</sequence>
<dbReference type="InterPro" id="IPR000531">
    <property type="entry name" value="Beta-barrel_TonB"/>
</dbReference>
<dbReference type="Gene3D" id="2.170.130.10">
    <property type="entry name" value="TonB-dependent receptor, plug domain"/>
    <property type="match status" value="1"/>
</dbReference>
<feature type="domain" description="TonB-dependent receptor-like beta-barrel" evidence="13">
    <location>
        <begin position="465"/>
        <end position="854"/>
    </location>
</feature>
<dbReference type="SUPFAM" id="SSF56935">
    <property type="entry name" value="Porins"/>
    <property type="match status" value="1"/>
</dbReference>
<feature type="domain" description="TonB-dependent receptor plug" evidence="14">
    <location>
        <begin position="116"/>
        <end position="236"/>
    </location>
</feature>
<dbReference type="EMBL" id="QCYK01000001">
    <property type="protein sequence ID" value="PUZ29310.1"/>
    <property type="molecule type" value="Genomic_DNA"/>
</dbReference>
<keyword evidence="7 10" id="KW-0472">Membrane</keyword>
<feature type="signal peptide" evidence="12">
    <location>
        <begin position="1"/>
        <end position="20"/>
    </location>
</feature>
<dbReference type="InterPro" id="IPR037066">
    <property type="entry name" value="Plug_dom_sf"/>
</dbReference>
<dbReference type="SUPFAM" id="SSF49464">
    <property type="entry name" value="Carboxypeptidase regulatory domain-like"/>
    <property type="match status" value="1"/>
</dbReference>
<dbReference type="GO" id="GO:0015344">
    <property type="term" value="F:siderophore uptake transmembrane transporter activity"/>
    <property type="evidence" value="ECO:0007669"/>
    <property type="project" value="TreeGrafter"/>
</dbReference>
<dbReference type="Proteomes" id="UP000244450">
    <property type="component" value="Unassembled WGS sequence"/>
</dbReference>
<keyword evidence="6 11" id="KW-0798">TonB box</keyword>
<evidence type="ECO:0000256" key="1">
    <source>
        <dbReference type="ARBA" id="ARBA00004571"/>
    </source>
</evidence>
<evidence type="ECO:0000259" key="14">
    <source>
        <dbReference type="Pfam" id="PF07715"/>
    </source>
</evidence>
<evidence type="ECO:0000256" key="6">
    <source>
        <dbReference type="ARBA" id="ARBA00023077"/>
    </source>
</evidence>
<dbReference type="PROSITE" id="PS52016">
    <property type="entry name" value="TONB_DEPENDENT_REC_3"/>
    <property type="match status" value="1"/>
</dbReference>
<evidence type="ECO:0000313" key="16">
    <source>
        <dbReference type="Proteomes" id="UP000244450"/>
    </source>
</evidence>
<keyword evidence="9 10" id="KW-0998">Cell outer membrane</keyword>
<keyword evidence="3 10" id="KW-1134">Transmembrane beta strand</keyword>
<dbReference type="RefSeq" id="WP_108685948.1">
    <property type="nucleotide sequence ID" value="NZ_QCYK01000001.1"/>
</dbReference>
<dbReference type="InterPro" id="IPR039426">
    <property type="entry name" value="TonB-dep_rcpt-like"/>
</dbReference>
<dbReference type="Gene3D" id="2.60.40.1120">
    <property type="entry name" value="Carboxypeptidase-like, regulatory domain"/>
    <property type="match status" value="1"/>
</dbReference>
<evidence type="ECO:0000256" key="9">
    <source>
        <dbReference type="ARBA" id="ARBA00023237"/>
    </source>
</evidence>
<dbReference type="GO" id="GO:0044718">
    <property type="term" value="P:siderophore transmembrane transport"/>
    <property type="evidence" value="ECO:0007669"/>
    <property type="project" value="TreeGrafter"/>
</dbReference>
<dbReference type="Pfam" id="PF13715">
    <property type="entry name" value="CarbopepD_reg_2"/>
    <property type="match status" value="1"/>
</dbReference>